<proteinExistence type="predicted"/>
<dbReference type="EMBL" id="CAJOBS010001381">
    <property type="protein sequence ID" value="CAF4724510.1"/>
    <property type="molecule type" value="Genomic_DNA"/>
</dbReference>
<accession>A0A821JP83</accession>
<evidence type="ECO:0000313" key="1">
    <source>
        <dbReference type="EMBL" id="CAF3403695.1"/>
    </source>
</evidence>
<protein>
    <submittedName>
        <fullName evidence="2">Uncharacterized protein</fullName>
    </submittedName>
</protein>
<dbReference type="Proteomes" id="UP000663838">
    <property type="component" value="Unassembled WGS sequence"/>
</dbReference>
<organism evidence="2 3">
    <name type="scientific">Rotaria socialis</name>
    <dbReference type="NCBI Taxonomy" id="392032"/>
    <lineage>
        <taxon>Eukaryota</taxon>
        <taxon>Metazoa</taxon>
        <taxon>Spiralia</taxon>
        <taxon>Gnathifera</taxon>
        <taxon>Rotifera</taxon>
        <taxon>Eurotatoria</taxon>
        <taxon>Bdelloidea</taxon>
        <taxon>Philodinida</taxon>
        <taxon>Philodinidae</taxon>
        <taxon>Rotaria</taxon>
    </lineage>
</organism>
<dbReference type="Proteomes" id="UP000663865">
    <property type="component" value="Unassembled WGS sequence"/>
</dbReference>
<dbReference type="EMBL" id="CAJNYV010001081">
    <property type="protein sequence ID" value="CAF3403695.1"/>
    <property type="molecule type" value="Genomic_DNA"/>
</dbReference>
<evidence type="ECO:0000313" key="3">
    <source>
        <dbReference type="Proteomes" id="UP000663838"/>
    </source>
</evidence>
<name>A0A821JP83_9BILA</name>
<reference evidence="2" key="1">
    <citation type="submission" date="2021-02" db="EMBL/GenBank/DDBJ databases">
        <authorList>
            <person name="Nowell W R."/>
        </authorList>
    </citation>
    <scope>NUCLEOTIDE SEQUENCE</scope>
</reference>
<dbReference type="AlphaFoldDB" id="A0A821JP83"/>
<gene>
    <name evidence="1" type="ORF">KIK155_LOCUS8362</name>
    <name evidence="2" type="ORF">TOA249_LOCUS18490</name>
</gene>
<comment type="caution">
    <text evidence="2">The sequence shown here is derived from an EMBL/GenBank/DDBJ whole genome shotgun (WGS) entry which is preliminary data.</text>
</comment>
<evidence type="ECO:0000313" key="2">
    <source>
        <dbReference type="EMBL" id="CAF4724510.1"/>
    </source>
</evidence>
<sequence length="105" mass="11830">MSLCAAVIKRIENQVIDDKEVVLESTEMKELTHNNETILLRQKRGQCCNIFNTKCCCFVGHVKCINYGSPFHSPQCEECPMGWGFCLPAFDGKKDCEGCDLGFKC</sequence>